<evidence type="ECO:0000313" key="2">
    <source>
        <dbReference type="Proteomes" id="UP000035218"/>
    </source>
</evidence>
<evidence type="ECO:0000313" key="1">
    <source>
        <dbReference type="EMBL" id="KLH98328.1"/>
    </source>
</evidence>
<sequence>MKLKFPAIYSYAEMGSRGAWTGNSLLLRSFWLFIKSAQGKNVWVSWKISLSPLAKRSKSNTYIHSCPKALSHVWKETART</sequence>
<gene>
    <name evidence="1" type="ORF">AA984_15065</name>
</gene>
<reference evidence="1 2" key="1">
    <citation type="submission" date="2015-05" db="EMBL/GenBank/DDBJ databases">
        <title>Genome sequencing project for genomic taxonomy and phylogenomics of Bacillus-like bacteria.</title>
        <authorList>
            <person name="Liu B."/>
            <person name="Wang J."/>
            <person name="Zhu Y."/>
            <person name="Liu G."/>
            <person name="Chen Q."/>
            <person name="Chen Z."/>
            <person name="Lan J."/>
            <person name="Che J."/>
            <person name="Ge C."/>
            <person name="Shi H."/>
            <person name="Pan Z."/>
            <person name="Liu X."/>
        </authorList>
    </citation>
    <scope>NUCLEOTIDE SEQUENCE [LARGE SCALE GENOMIC DNA]</scope>
    <source>
        <strain evidence="1 2">DSM 9885</strain>
    </source>
</reference>
<organism evidence="1 2">
    <name type="scientific">Brevibacillus formosus</name>
    <dbReference type="NCBI Taxonomy" id="54913"/>
    <lineage>
        <taxon>Bacteria</taxon>
        <taxon>Bacillati</taxon>
        <taxon>Bacillota</taxon>
        <taxon>Bacilli</taxon>
        <taxon>Bacillales</taxon>
        <taxon>Paenibacillaceae</taxon>
        <taxon>Brevibacillus</taxon>
    </lineage>
</organism>
<accession>A0A837KLC8</accession>
<dbReference type="Proteomes" id="UP000035218">
    <property type="component" value="Unassembled WGS sequence"/>
</dbReference>
<dbReference type="EMBL" id="LDCN01000004">
    <property type="protein sequence ID" value="KLH98328.1"/>
    <property type="molecule type" value="Genomic_DNA"/>
</dbReference>
<comment type="caution">
    <text evidence="1">The sequence shown here is derived from an EMBL/GenBank/DDBJ whole genome shotgun (WGS) entry which is preliminary data.</text>
</comment>
<protein>
    <submittedName>
        <fullName evidence="1">Uncharacterized protein</fullName>
    </submittedName>
</protein>
<proteinExistence type="predicted"/>
<name>A0A837KLC8_9BACL</name>
<dbReference type="AlphaFoldDB" id="A0A837KLC8"/>